<name>A0ABU7AMR5_9TELE</name>
<evidence type="ECO:0000313" key="1">
    <source>
        <dbReference type="EMBL" id="MED6239213.1"/>
    </source>
</evidence>
<keyword evidence="2" id="KW-1185">Reference proteome</keyword>
<evidence type="ECO:0000313" key="2">
    <source>
        <dbReference type="Proteomes" id="UP001345963"/>
    </source>
</evidence>
<protein>
    <submittedName>
        <fullName evidence="1">Uncharacterized protein</fullName>
    </submittedName>
</protein>
<gene>
    <name evidence="1" type="ORF">ATANTOWER_003449</name>
</gene>
<reference evidence="1 2" key="1">
    <citation type="submission" date="2021-07" db="EMBL/GenBank/DDBJ databases">
        <authorList>
            <person name="Palmer J.M."/>
        </authorList>
    </citation>
    <scope>NUCLEOTIDE SEQUENCE [LARGE SCALE GENOMIC DNA]</scope>
    <source>
        <strain evidence="1 2">AT_MEX2019</strain>
        <tissue evidence="1">Muscle</tissue>
    </source>
</reference>
<comment type="caution">
    <text evidence="1">The sequence shown here is derived from an EMBL/GenBank/DDBJ whole genome shotgun (WGS) entry which is preliminary data.</text>
</comment>
<organism evidence="1 2">
    <name type="scientific">Ataeniobius toweri</name>
    <dbReference type="NCBI Taxonomy" id="208326"/>
    <lineage>
        <taxon>Eukaryota</taxon>
        <taxon>Metazoa</taxon>
        <taxon>Chordata</taxon>
        <taxon>Craniata</taxon>
        <taxon>Vertebrata</taxon>
        <taxon>Euteleostomi</taxon>
        <taxon>Actinopterygii</taxon>
        <taxon>Neopterygii</taxon>
        <taxon>Teleostei</taxon>
        <taxon>Neoteleostei</taxon>
        <taxon>Acanthomorphata</taxon>
        <taxon>Ovalentaria</taxon>
        <taxon>Atherinomorphae</taxon>
        <taxon>Cyprinodontiformes</taxon>
        <taxon>Goodeidae</taxon>
        <taxon>Ataeniobius</taxon>
    </lineage>
</organism>
<accession>A0ABU7AMR5</accession>
<dbReference type="EMBL" id="JAHUTI010021037">
    <property type="protein sequence ID" value="MED6239213.1"/>
    <property type="molecule type" value="Genomic_DNA"/>
</dbReference>
<dbReference type="Proteomes" id="UP001345963">
    <property type="component" value="Unassembled WGS sequence"/>
</dbReference>
<sequence length="139" mass="15856">MILWIRLSVDGNYHQEAKASQQSVGLMGFVEYVGRRLGRISRFFCRFPKVIRRSGRLEVGPLWRKSGCKYACHAECRERVSLDCHPAASPFSQDLLNNNRPLHVSKKCTVHEVMSVYVSSCPCETLHGCFSSENLQFSM</sequence>
<proteinExistence type="predicted"/>